<feature type="region of interest" description="Disordered" evidence="1">
    <location>
        <begin position="237"/>
        <end position="261"/>
    </location>
</feature>
<feature type="compositionally biased region" description="Pro residues" evidence="1">
    <location>
        <begin position="155"/>
        <end position="191"/>
    </location>
</feature>
<feature type="compositionally biased region" description="Polar residues" evidence="1">
    <location>
        <begin position="241"/>
        <end position="250"/>
    </location>
</feature>
<accession>A0ABQ4EV20</accession>
<dbReference type="Proteomes" id="UP000621500">
    <property type="component" value="Unassembled WGS sequence"/>
</dbReference>
<sequence>MIDLDPSEVGSEVVKTVVLPWSGQSIPLRIPAGLGDGTVLRLPGIGPATVPGGPPRDAYVQIRIVPGGGGTVPASFGAAPFGAPGPVPPVTSAPPTTPFGAPPPVSAPPTAPYGTPPVSAPPTSPFGAPPPVSAPPTTPFGAGPPVSGAPAAPFGTPPVSAPPTTPFGAPPPVSGPPTAPFGAGPPGPPYGGSPQFGAFPPQPPAKSGRGKIIAIVGGAVAVVLLVALAVPLLIWAGNRGSDGSPSNRTSGQGGEPSPSAAPITAQEYQALLAEVDKAVTPGFTQLGAAKNPKAVGTAAGTIGRALDQQITALSDVVPPQNAAAAHADLLRGLEGMVDSITETGSAAGAGEVCLGSSALARLSRDPAAEDVRTAQQALAAADPAQPYQVGQFVPKKTADGNRRLGNGVYIKRVRSGQGQLKIENGGSSDAVINLVLGNSKTPTVSVYVRAKGKHTVSSIKDGTYRIYMTGGKDWDARAKAFSRNCNFQRFEDTFKFTTTSSQYTIWTITLTPVAGGNAQTSEVDPNAFPGG</sequence>
<dbReference type="Gene3D" id="2.60.260.20">
    <property type="entry name" value="Urease metallochaperone UreE, N-terminal domain"/>
    <property type="match status" value="1"/>
</dbReference>
<feature type="region of interest" description="Disordered" evidence="1">
    <location>
        <begin position="87"/>
        <end position="208"/>
    </location>
</feature>
<keyword evidence="2" id="KW-1133">Transmembrane helix</keyword>
<name>A0ABQ4EV20_9ACTN</name>
<feature type="transmembrane region" description="Helical" evidence="2">
    <location>
        <begin position="212"/>
        <end position="236"/>
    </location>
</feature>
<keyword evidence="2" id="KW-0812">Transmembrane</keyword>
<keyword evidence="4" id="KW-1185">Reference proteome</keyword>
<keyword evidence="2" id="KW-0472">Membrane</keyword>
<proteinExistence type="predicted"/>
<evidence type="ECO:0000256" key="2">
    <source>
        <dbReference type="SAM" id="Phobius"/>
    </source>
</evidence>
<feature type="compositionally biased region" description="Pro residues" evidence="1">
    <location>
        <begin position="87"/>
        <end position="138"/>
    </location>
</feature>
<comment type="caution">
    <text evidence="3">The sequence shown here is derived from an EMBL/GenBank/DDBJ whole genome shotgun (WGS) entry which is preliminary data.</text>
</comment>
<gene>
    <name evidence="3" type="ORF">Pma05_50590</name>
</gene>
<feature type="compositionally biased region" description="Low complexity" evidence="1">
    <location>
        <begin position="139"/>
        <end position="154"/>
    </location>
</feature>
<dbReference type="InterPro" id="IPR008971">
    <property type="entry name" value="HSP40/DnaJ_pept-bd"/>
</dbReference>
<evidence type="ECO:0000313" key="3">
    <source>
        <dbReference type="EMBL" id="GIG98486.1"/>
    </source>
</evidence>
<dbReference type="EMBL" id="BONX01000035">
    <property type="protein sequence ID" value="GIG98486.1"/>
    <property type="molecule type" value="Genomic_DNA"/>
</dbReference>
<evidence type="ECO:0000256" key="1">
    <source>
        <dbReference type="SAM" id="MobiDB-lite"/>
    </source>
</evidence>
<dbReference type="RefSeq" id="WP_203859923.1">
    <property type="nucleotide sequence ID" value="NZ_BONX01000035.1"/>
</dbReference>
<dbReference type="SUPFAM" id="SSF49493">
    <property type="entry name" value="HSP40/DnaJ peptide-binding domain"/>
    <property type="match status" value="1"/>
</dbReference>
<organism evidence="3 4">
    <name type="scientific">Plantactinospora mayteni</name>
    <dbReference type="NCBI Taxonomy" id="566021"/>
    <lineage>
        <taxon>Bacteria</taxon>
        <taxon>Bacillati</taxon>
        <taxon>Actinomycetota</taxon>
        <taxon>Actinomycetes</taxon>
        <taxon>Micromonosporales</taxon>
        <taxon>Micromonosporaceae</taxon>
        <taxon>Plantactinospora</taxon>
    </lineage>
</organism>
<evidence type="ECO:0000313" key="4">
    <source>
        <dbReference type="Proteomes" id="UP000621500"/>
    </source>
</evidence>
<reference evidence="3 4" key="1">
    <citation type="submission" date="2021-01" db="EMBL/GenBank/DDBJ databases">
        <title>Whole genome shotgun sequence of Plantactinospora mayteni NBRC 109088.</title>
        <authorList>
            <person name="Komaki H."/>
            <person name="Tamura T."/>
        </authorList>
    </citation>
    <scope>NUCLEOTIDE SEQUENCE [LARGE SCALE GENOMIC DNA]</scope>
    <source>
        <strain evidence="3 4">NBRC 109088</strain>
    </source>
</reference>
<protein>
    <submittedName>
        <fullName evidence="3">Uncharacterized protein</fullName>
    </submittedName>
</protein>